<dbReference type="RefSeq" id="XP_001589393.1">
    <property type="nucleotide sequence ID" value="XM_001589343.1"/>
</dbReference>
<dbReference type="Proteomes" id="UP000001312">
    <property type="component" value="Unassembled WGS sequence"/>
</dbReference>
<sequence>MAVTHPPHLCTSIFCAITLAWKTFPSWKLGKWTKTGSKSFYFERNQDLIYFLTINGSHLASSDKGIKNDEVIIDQGETNKASIPNHKLSEISIILEWSPLEMFAMICGLPALGKFSSFEDLHLKF</sequence>
<organism evidence="1 2">
    <name type="scientific">Sclerotinia sclerotiorum (strain ATCC 18683 / 1980 / Ss-1)</name>
    <name type="common">White mold</name>
    <name type="synonym">Whetzelinia sclerotiorum</name>
    <dbReference type="NCBI Taxonomy" id="665079"/>
    <lineage>
        <taxon>Eukaryota</taxon>
        <taxon>Fungi</taxon>
        <taxon>Dikarya</taxon>
        <taxon>Ascomycota</taxon>
        <taxon>Pezizomycotina</taxon>
        <taxon>Leotiomycetes</taxon>
        <taxon>Helotiales</taxon>
        <taxon>Sclerotiniaceae</taxon>
        <taxon>Sclerotinia</taxon>
    </lineage>
</organism>
<gene>
    <name evidence="1" type="ORF">SS1G_10031</name>
</gene>
<reference evidence="2" key="1">
    <citation type="journal article" date="2011" name="PLoS Genet.">
        <title>Genomic analysis of the necrotrophic fungal pathogens Sclerotinia sclerotiorum and Botrytis cinerea.</title>
        <authorList>
            <person name="Amselem J."/>
            <person name="Cuomo C.A."/>
            <person name="van Kan J.A."/>
            <person name="Viaud M."/>
            <person name="Benito E.P."/>
            <person name="Couloux A."/>
            <person name="Coutinho P.M."/>
            <person name="de Vries R.P."/>
            <person name="Dyer P.S."/>
            <person name="Fillinger S."/>
            <person name="Fournier E."/>
            <person name="Gout L."/>
            <person name="Hahn M."/>
            <person name="Kohn L."/>
            <person name="Lapalu N."/>
            <person name="Plummer K.M."/>
            <person name="Pradier J.M."/>
            <person name="Quevillon E."/>
            <person name="Sharon A."/>
            <person name="Simon A."/>
            <person name="ten Have A."/>
            <person name="Tudzynski B."/>
            <person name="Tudzynski P."/>
            <person name="Wincker P."/>
            <person name="Andrew M."/>
            <person name="Anthouard V."/>
            <person name="Beever R.E."/>
            <person name="Beffa R."/>
            <person name="Benoit I."/>
            <person name="Bouzid O."/>
            <person name="Brault B."/>
            <person name="Chen Z."/>
            <person name="Choquer M."/>
            <person name="Collemare J."/>
            <person name="Cotton P."/>
            <person name="Danchin E.G."/>
            <person name="Da Silva C."/>
            <person name="Gautier A."/>
            <person name="Giraud C."/>
            <person name="Giraud T."/>
            <person name="Gonzalez C."/>
            <person name="Grossetete S."/>
            <person name="Guldener U."/>
            <person name="Henrissat B."/>
            <person name="Howlett B.J."/>
            <person name="Kodira C."/>
            <person name="Kretschmer M."/>
            <person name="Lappartient A."/>
            <person name="Leroch M."/>
            <person name="Levis C."/>
            <person name="Mauceli E."/>
            <person name="Neuveglise C."/>
            <person name="Oeser B."/>
            <person name="Pearson M."/>
            <person name="Poulain J."/>
            <person name="Poussereau N."/>
            <person name="Quesneville H."/>
            <person name="Rascle C."/>
            <person name="Schumacher J."/>
            <person name="Segurens B."/>
            <person name="Sexton A."/>
            <person name="Silva E."/>
            <person name="Sirven C."/>
            <person name="Soanes D.M."/>
            <person name="Talbot N.J."/>
            <person name="Templeton M."/>
            <person name="Yandava C."/>
            <person name="Yarden O."/>
            <person name="Zeng Q."/>
            <person name="Rollins J.A."/>
            <person name="Lebrun M.H."/>
            <person name="Dickman M."/>
        </authorList>
    </citation>
    <scope>NUCLEOTIDE SEQUENCE [LARGE SCALE GENOMIC DNA]</scope>
    <source>
        <strain evidence="2">ATCC 18683 / 1980 / Ss-1</strain>
    </source>
</reference>
<name>A7EXG7_SCLS1</name>
<dbReference type="EMBL" id="CH476634">
    <property type="protein sequence ID" value="EDN94159.1"/>
    <property type="molecule type" value="Genomic_DNA"/>
</dbReference>
<dbReference type="KEGG" id="ssl:SS1G_10031"/>
<dbReference type="InParanoid" id="A7EXG7"/>
<accession>A7EXG7</accession>
<evidence type="ECO:0000313" key="2">
    <source>
        <dbReference type="Proteomes" id="UP000001312"/>
    </source>
</evidence>
<proteinExistence type="predicted"/>
<evidence type="ECO:0000313" key="1">
    <source>
        <dbReference type="EMBL" id="EDN94159.1"/>
    </source>
</evidence>
<keyword evidence="2" id="KW-1185">Reference proteome</keyword>
<protein>
    <submittedName>
        <fullName evidence="1">Uncharacterized protein</fullName>
    </submittedName>
</protein>
<dbReference type="GeneID" id="5485222"/>
<dbReference type="AlphaFoldDB" id="A7EXG7"/>